<dbReference type="InterPro" id="IPR027417">
    <property type="entry name" value="P-loop_NTPase"/>
</dbReference>
<proteinExistence type="inferred from homology"/>
<evidence type="ECO:0000256" key="2">
    <source>
        <dbReference type="ARBA" id="ARBA00007599"/>
    </source>
</evidence>
<name>A0ABV2IB75_9HYPH</name>
<evidence type="ECO:0000256" key="6">
    <source>
        <dbReference type="ARBA" id="ARBA00022723"/>
    </source>
</evidence>
<dbReference type="PANTHER" id="PTHR33540">
    <property type="entry name" value="TRNA THREONYLCARBAMOYLADENOSINE BIOSYNTHESIS PROTEIN TSAE"/>
    <property type="match status" value="1"/>
</dbReference>
<keyword evidence="7" id="KW-0547">Nucleotide-binding</keyword>
<evidence type="ECO:0000313" key="12">
    <source>
        <dbReference type="Proteomes" id="UP001549164"/>
    </source>
</evidence>
<dbReference type="PANTHER" id="PTHR33540:SF2">
    <property type="entry name" value="TRNA THREONYLCARBAMOYLADENOSINE BIOSYNTHESIS PROTEIN TSAE"/>
    <property type="match status" value="1"/>
</dbReference>
<evidence type="ECO:0000256" key="10">
    <source>
        <dbReference type="ARBA" id="ARBA00032441"/>
    </source>
</evidence>
<reference evidence="11 12" key="1">
    <citation type="submission" date="2024-06" db="EMBL/GenBank/DDBJ databases">
        <title>Genomic Encyclopedia of Type Strains, Phase IV (KMG-IV): sequencing the most valuable type-strain genomes for metagenomic binning, comparative biology and taxonomic classification.</title>
        <authorList>
            <person name="Goeker M."/>
        </authorList>
    </citation>
    <scope>NUCLEOTIDE SEQUENCE [LARGE SCALE GENOMIC DNA]</scope>
    <source>
        <strain evidence="11 12">DSM 28102</strain>
    </source>
</reference>
<dbReference type="GO" id="GO:0016740">
    <property type="term" value="F:transferase activity"/>
    <property type="evidence" value="ECO:0007669"/>
    <property type="project" value="UniProtKB-KW"/>
</dbReference>
<dbReference type="SUPFAM" id="SSF52540">
    <property type="entry name" value="P-loop containing nucleoside triphosphate hydrolases"/>
    <property type="match status" value="1"/>
</dbReference>
<dbReference type="Gene3D" id="3.40.50.300">
    <property type="entry name" value="P-loop containing nucleotide triphosphate hydrolases"/>
    <property type="match status" value="1"/>
</dbReference>
<dbReference type="NCBIfam" id="TIGR00150">
    <property type="entry name" value="T6A_YjeE"/>
    <property type="match status" value="1"/>
</dbReference>
<evidence type="ECO:0000256" key="5">
    <source>
        <dbReference type="ARBA" id="ARBA00022694"/>
    </source>
</evidence>
<comment type="subcellular location">
    <subcellularLocation>
        <location evidence="1">Cytoplasm</location>
    </subcellularLocation>
</comment>
<protein>
    <recommendedName>
        <fullName evidence="3">tRNA threonylcarbamoyladenosine biosynthesis protein TsaE</fullName>
    </recommendedName>
    <alternativeName>
        <fullName evidence="10">t(6)A37 threonylcarbamoyladenosine biosynthesis protein TsaE</fullName>
    </alternativeName>
</protein>
<organism evidence="11 12">
    <name type="scientific">Martelella mangrovi</name>
    <dbReference type="NCBI Taxonomy" id="1397477"/>
    <lineage>
        <taxon>Bacteria</taxon>
        <taxon>Pseudomonadati</taxon>
        <taxon>Pseudomonadota</taxon>
        <taxon>Alphaproteobacteria</taxon>
        <taxon>Hyphomicrobiales</taxon>
        <taxon>Aurantimonadaceae</taxon>
        <taxon>Martelella</taxon>
    </lineage>
</organism>
<evidence type="ECO:0000256" key="8">
    <source>
        <dbReference type="ARBA" id="ARBA00022840"/>
    </source>
</evidence>
<keyword evidence="9" id="KW-0460">Magnesium</keyword>
<evidence type="ECO:0000256" key="7">
    <source>
        <dbReference type="ARBA" id="ARBA00022741"/>
    </source>
</evidence>
<keyword evidence="12" id="KW-1185">Reference proteome</keyword>
<keyword evidence="6" id="KW-0479">Metal-binding</keyword>
<evidence type="ECO:0000313" key="11">
    <source>
        <dbReference type="EMBL" id="MET3599673.1"/>
    </source>
</evidence>
<evidence type="ECO:0000256" key="1">
    <source>
        <dbReference type="ARBA" id="ARBA00004496"/>
    </source>
</evidence>
<evidence type="ECO:0000256" key="3">
    <source>
        <dbReference type="ARBA" id="ARBA00019010"/>
    </source>
</evidence>
<sequence length="147" mass="15997">MDRFLPDEAATIAFAEKLAPLLTTGDCLALSGDLGMGKSTFARALIRARLGEPSLDVPSPTFTLVQLYDGAPPLYHFDLYRLSDPDELIELGFDEALDEGISLIEWPERGELPDDALTLSFEEEGAGRRVRLAGPDLRLEALASAFS</sequence>
<comment type="caution">
    <text evidence="11">The sequence shown here is derived from an EMBL/GenBank/DDBJ whole genome shotgun (WGS) entry which is preliminary data.</text>
</comment>
<gene>
    <name evidence="11" type="ORF">ABID12_001612</name>
</gene>
<comment type="similarity">
    <text evidence="2">Belongs to the TsaE family.</text>
</comment>
<accession>A0ABV2IB75</accession>
<keyword evidence="11" id="KW-0808">Transferase</keyword>
<evidence type="ECO:0000256" key="9">
    <source>
        <dbReference type="ARBA" id="ARBA00022842"/>
    </source>
</evidence>
<keyword evidence="5" id="KW-0819">tRNA processing</keyword>
<dbReference type="EMBL" id="JBEPLY010000004">
    <property type="protein sequence ID" value="MET3599673.1"/>
    <property type="molecule type" value="Genomic_DNA"/>
</dbReference>
<evidence type="ECO:0000256" key="4">
    <source>
        <dbReference type="ARBA" id="ARBA00022490"/>
    </source>
</evidence>
<dbReference type="Proteomes" id="UP001549164">
    <property type="component" value="Unassembled WGS sequence"/>
</dbReference>
<keyword evidence="8" id="KW-0067">ATP-binding</keyword>
<keyword evidence="4" id="KW-0963">Cytoplasm</keyword>
<dbReference type="Pfam" id="PF02367">
    <property type="entry name" value="TsaE"/>
    <property type="match status" value="1"/>
</dbReference>
<dbReference type="InterPro" id="IPR003442">
    <property type="entry name" value="T6A_TsaE"/>
</dbReference>